<dbReference type="OrthoDB" id="9763546at2"/>
<reference evidence="4 5" key="1">
    <citation type="submission" date="2016-10" db="EMBL/GenBank/DDBJ databases">
        <authorList>
            <person name="de Groot N.N."/>
        </authorList>
    </citation>
    <scope>NUCLEOTIDE SEQUENCE [LARGE SCALE GENOMIC DNA]</scope>
    <source>
        <strain evidence="4 5">ATCC 700224</strain>
    </source>
</reference>
<dbReference type="Gene3D" id="2.40.50.100">
    <property type="match status" value="1"/>
</dbReference>
<dbReference type="STRING" id="69960.SAMN05421720_11144"/>
<dbReference type="InterPro" id="IPR050465">
    <property type="entry name" value="UPF0194_transport"/>
</dbReference>
<dbReference type="Gene3D" id="1.10.287.470">
    <property type="entry name" value="Helix hairpin bin"/>
    <property type="match status" value="1"/>
</dbReference>
<keyword evidence="5" id="KW-1185">Reference proteome</keyword>
<evidence type="ECO:0000313" key="4">
    <source>
        <dbReference type="EMBL" id="SDE74592.1"/>
    </source>
</evidence>
<keyword evidence="2 3" id="KW-0175">Coiled coil</keyword>
<comment type="subcellular location">
    <subcellularLocation>
        <location evidence="1">Cell envelope</location>
    </subcellularLocation>
</comment>
<dbReference type="PANTHER" id="PTHR32347:SF23">
    <property type="entry name" value="BLL5650 PROTEIN"/>
    <property type="match status" value="1"/>
</dbReference>
<name>A0A1G7FFD7_9PROT</name>
<evidence type="ECO:0000256" key="2">
    <source>
        <dbReference type="ARBA" id="ARBA00023054"/>
    </source>
</evidence>
<dbReference type="AlphaFoldDB" id="A0A1G7FFD7"/>
<dbReference type="Proteomes" id="UP000199412">
    <property type="component" value="Unassembled WGS sequence"/>
</dbReference>
<proteinExistence type="predicted"/>
<feature type="coiled-coil region" evidence="3">
    <location>
        <begin position="252"/>
        <end position="303"/>
    </location>
</feature>
<evidence type="ECO:0000256" key="3">
    <source>
        <dbReference type="SAM" id="Coils"/>
    </source>
</evidence>
<sequence>MTEPAPDSTLAALLTLEERARTASGAAELGFVIVNETRTLLRYRQAALFTTDDGLTALSGVSDLDRTGPFAQWLTALFRHMDRHGAGSGAGPTLLDPRALPPTLREGWGEWMPGTGLYVPLDDPDGRRVGAVLVVREGAWRDSHVRLLARLAPVYGMAWAWHRRPGVWTRLHRGLRRVPRWRLLALGLAVGLMAVPVRLSVLAPAEVVARDPAVVRAPLDGVVHRVLVTPNETVAEGQILFEMDRTSLSGRLEVARTMLATEEARLERATQQAFFQAQAKADLAVLQSRIAERRAEVAQLRDQLARGVVTAPRAGTAILDDPSAWIGRPVATGERVLSVADPADVEVEAWVAPADMIPLEPDAPVTLFLNIDPVRPVSARLRTLSYAATEQPSGLLAHRARAEIIENGEHDAPSPRLGLKGTARLDGDTVPLGYWLFRKPLAVARRTLGF</sequence>
<evidence type="ECO:0000313" key="5">
    <source>
        <dbReference type="Proteomes" id="UP000199412"/>
    </source>
</evidence>
<dbReference type="RefSeq" id="WP_092787342.1">
    <property type="nucleotide sequence ID" value="NZ_FNAP01000011.1"/>
</dbReference>
<evidence type="ECO:0000256" key="1">
    <source>
        <dbReference type="ARBA" id="ARBA00004196"/>
    </source>
</evidence>
<gene>
    <name evidence="4" type="ORF">SAMN05421720_11144</name>
</gene>
<accession>A0A1G7FFD7</accession>
<dbReference type="SUPFAM" id="SSF111369">
    <property type="entry name" value="HlyD-like secretion proteins"/>
    <property type="match status" value="1"/>
</dbReference>
<organism evidence="4 5">
    <name type="scientific">Rhodospira trueperi</name>
    <dbReference type="NCBI Taxonomy" id="69960"/>
    <lineage>
        <taxon>Bacteria</taxon>
        <taxon>Pseudomonadati</taxon>
        <taxon>Pseudomonadota</taxon>
        <taxon>Alphaproteobacteria</taxon>
        <taxon>Rhodospirillales</taxon>
        <taxon>Rhodospirillaceae</taxon>
        <taxon>Rhodospira</taxon>
    </lineage>
</organism>
<dbReference type="EMBL" id="FNAP01000011">
    <property type="protein sequence ID" value="SDE74592.1"/>
    <property type="molecule type" value="Genomic_DNA"/>
</dbReference>
<dbReference type="PANTHER" id="PTHR32347">
    <property type="entry name" value="EFFLUX SYSTEM COMPONENT YKNX-RELATED"/>
    <property type="match status" value="1"/>
</dbReference>
<protein>
    <submittedName>
        <fullName evidence="4">Biotin-lipoyl like</fullName>
    </submittedName>
</protein>
<dbReference type="GO" id="GO:0030313">
    <property type="term" value="C:cell envelope"/>
    <property type="evidence" value="ECO:0007669"/>
    <property type="project" value="UniProtKB-SubCell"/>
</dbReference>